<feature type="domain" description="C2H2-type" evidence="6">
    <location>
        <begin position="70"/>
        <end position="97"/>
    </location>
</feature>
<evidence type="ECO:0000313" key="8">
    <source>
        <dbReference type="Proteomes" id="UP000499080"/>
    </source>
</evidence>
<dbReference type="AlphaFoldDB" id="A0A4Y2IVT4"/>
<name>A0A4Y2IVT4_ARAVE</name>
<dbReference type="InterPro" id="IPR013087">
    <property type="entry name" value="Znf_C2H2_type"/>
</dbReference>
<sequence length="209" mass="24514">MGAFYSVFRRIVFVFVLKEHADNKNDRPCVYYECKNACDTKAKESQSRRFKIDKGTKIYDISNKGRYLRFKCTVCEKLFDSSYKLRVHMRYHTDERPYVCENCGLAVHTNSALNQHKRTMHNMDKPFLCVGCGMKFNRKGNLKSRMEINKGITPLECTPCPREFTLLYEVESHRMSQLKMELLCDVCGEKFNCKRALQSHELAHDHDAD</sequence>
<feature type="domain" description="C2H2-type" evidence="6">
    <location>
        <begin position="182"/>
        <end position="209"/>
    </location>
</feature>
<dbReference type="PROSITE" id="PS00028">
    <property type="entry name" value="ZINC_FINGER_C2H2_1"/>
    <property type="match status" value="3"/>
</dbReference>
<evidence type="ECO:0000259" key="6">
    <source>
        <dbReference type="PROSITE" id="PS50157"/>
    </source>
</evidence>
<dbReference type="GO" id="GO:0008270">
    <property type="term" value="F:zinc ion binding"/>
    <property type="evidence" value="ECO:0007669"/>
    <property type="project" value="UniProtKB-KW"/>
</dbReference>
<keyword evidence="8" id="KW-1185">Reference proteome</keyword>
<dbReference type="SMART" id="SM00355">
    <property type="entry name" value="ZnF_C2H2"/>
    <property type="match status" value="3"/>
</dbReference>
<proteinExistence type="predicted"/>
<dbReference type="Gene3D" id="3.30.160.60">
    <property type="entry name" value="Classic Zinc Finger"/>
    <property type="match status" value="4"/>
</dbReference>
<evidence type="ECO:0000256" key="4">
    <source>
        <dbReference type="ARBA" id="ARBA00022833"/>
    </source>
</evidence>
<feature type="domain" description="C2H2-type" evidence="6">
    <location>
        <begin position="98"/>
        <end position="126"/>
    </location>
</feature>
<evidence type="ECO:0000256" key="1">
    <source>
        <dbReference type="ARBA" id="ARBA00022723"/>
    </source>
</evidence>
<keyword evidence="1" id="KW-0479">Metal-binding</keyword>
<keyword evidence="3 5" id="KW-0863">Zinc-finger</keyword>
<reference evidence="7 8" key="1">
    <citation type="journal article" date="2019" name="Sci. Rep.">
        <title>Orb-weaving spider Araneus ventricosus genome elucidates the spidroin gene catalogue.</title>
        <authorList>
            <person name="Kono N."/>
            <person name="Nakamura H."/>
            <person name="Ohtoshi R."/>
            <person name="Moran D.A.P."/>
            <person name="Shinohara A."/>
            <person name="Yoshida Y."/>
            <person name="Fujiwara M."/>
            <person name="Mori M."/>
            <person name="Tomita M."/>
            <person name="Arakawa K."/>
        </authorList>
    </citation>
    <scope>NUCLEOTIDE SEQUENCE [LARGE SCALE GENOMIC DNA]</scope>
</reference>
<keyword evidence="2" id="KW-0677">Repeat</keyword>
<gene>
    <name evidence="7" type="primary">ZG20_4</name>
    <name evidence="7" type="ORF">AVEN_4096_1</name>
</gene>
<dbReference type="EMBL" id="BGPR01002977">
    <property type="protein sequence ID" value="GBM81943.1"/>
    <property type="molecule type" value="Genomic_DNA"/>
</dbReference>
<dbReference type="Pfam" id="PF00096">
    <property type="entry name" value="zf-C2H2"/>
    <property type="match status" value="2"/>
</dbReference>
<dbReference type="GO" id="GO:0005634">
    <property type="term" value="C:nucleus"/>
    <property type="evidence" value="ECO:0007669"/>
    <property type="project" value="UniProtKB-ARBA"/>
</dbReference>
<accession>A0A4Y2IVT4</accession>
<evidence type="ECO:0000256" key="3">
    <source>
        <dbReference type="ARBA" id="ARBA00022771"/>
    </source>
</evidence>
<dbReference type="InterPro" id="IPR036236">
    <property type="entry name" value="Znf_C2H2_sf"/>
</dbReference>
<dbReference type="FunFam" id="3.30.160.60:FF:000446">
    <property type="entry name" value="Zinc finger protein"/>
    <property type="match status" value="2"/>
</dbReference>
<comment type="caution">
    <text evidence="7">The sequence shown here is derived from an EMBL/GenBank/DDBJ whole genome shotgun (WGS) entry which is preliminary data.</text>
</comment>
<dbReference type="SUPFAM" id="SSF57667">
    <property type="entry name" value="beta-beta-alpha zinc fingers"/>
    <property type="match status" value="3"/>
</dbReference>
<evidence type="ECO:0000256" key="2">
    <source>
        <dbReference type="ARBA" id="ARBA00022737"/>
    </source>
</evidence>
<dbReference type="PROSITE" id="PS50157">
    <property type="entry name" value="ZINC_FINGER_C2H2_2"/>
    <property type="match status" value="4"/>
</dbReference>
<protein>
    <submittedName>
        <fullName evidence="7">Gastrula zinc finger protein xFG20-1</fullName>
    </submittedName>
</protein>
<keyword evidence="4" id="KW-0862">Zinc</keyword>
<dbReference type="OrthoDB" id="6077919at2759"/>
<dbReference type="PANTHER" id="PTHR23226">
    <property type="entry name" value="ZINC FINGER AND SCAN DOMAIN-CONTAINING"/>
    <property type="match status" value="1"/>
</dbReference>
<feature type="domain" description="C2H2-type" evidence="6">
    <location>
        <begin position="127"/>
        <end position="154"/>
    </location>
</feature>
<evidence type="ECO:0000313" key="7">
    <source>
        <dbReference type="EMBL" id="GBM81943.1"/>
    </source>
</evidence>
<dbReference type="Proteomes" id="UP000499080">
    <property type="component" value="Unassembled WGS sequence"/>
</dbReference>
<evidence type="ECO:0000256" key="5">
    <source>
        <dbReference type="PROSITE-ProRule" id="PRU00042"/>
    </source>
</evidence>
<organism evidence="7 8">
    <name type="scientific">Araneus ventricosus</name>
    <name type="common">Orbweaver spider</name>
    <name type="synonym">Epeira ventricosa</name>
    <dbReference type="NCBI Taxonomy" id="182803"/>
    <lineage>
        <taxon>Eukaryota</taxon>
        <taxon>Metazoa</taxon>
        <taxon>Ecdysozoa</taxon>
        <taxon>Arthropoda</taxon>
        <taxon>Chelicerata</taxon>
        <taxon>Arachnida</taxon>
        <taxon>Araneae</taxon>
        <taxon>Araneomorphae</taxon>
        <taxon>Entelegynae</taxon>
        <taxon>Araneoidea</taxon>
        <taxon>Araneidae</taxon>
        <taxon>Araneus</taxon>
    </lineage>
</organism>